<dbReference type="SUPFAM" id="SSF56973">
    <property type="entry name" value="Aerolisin/ETX pore-forming domain"/>
    <property type="match status" value="1"/>
</dbReference>
<organism evidence="2 3">
    <name type="scientific">Perca flavescens</name>
    <name type="common">American yellow perch</name>
    <name type="synonym">Morone flavescens</name>
    <dbReference type="NCBI Taxonomy" id="8167"/>
    <lineage>
        <taxon>Eukaryota</taxon>
        <taxon>Metazoa</taxon>
        <taxon>Chordata</taxon>
        <taxon>Craniata</taxon>
        <taxon>Vertebrata</taxon>
        <taxon>Euteleostomi</taxon>
        <taxon>Actinopterygii</taxon>
        <taxon>Neopterygii</taxon>
        <taxon>Teleostei</taxon>
        <taxon>Neoteleostei</taxon>
        <taxon>Acanthomorphata</taxon>
        <taxon>Eupercaria</taxon>
        <taxon>Perciformes</taxon>
        <taxon>Percoidei</taxon>
        <taxon>Percidae</taxon>
        <taxon>Percinae</taxon>
        <taxon>Perca</taxon>
    </lineage>
</organism>
<evidence type="ECO:0000256" key="1">
    <source>
        <dbReference type="SAM" id="SignalP"/>
    </source>
</evidence>
<dbReference type="PANTHER" id="PTHR31649">
    <property type="entry name" value="AGAP009604-PA"/>
    <property type="match status" value="1"/>
</dbReference>
<sequence length="392" mass="43489">MMKLSVLLLPALLAMSSSASLQDIVKKSSQIGKVPILNPDLGNRIPQITTNGSLLALPPPAEFENRLGQSSSFVFGDSNLKWQTSSGSLPSGAVSIYNGYASRTDYVCKYGCSSGFYNPNWSGHYCYYPLSGKEYRASSFEFLVNKDNFEFLEWKDGSWGSVPRNAVSTCGDTYVGRNKYGLGKVSVKHEAFFLPWNGKEHWYKSYQVLTINKEINSERISNVKYNTNVKVFQHPPETMTNSFISNNECSPVVKRLELSKTYTEEKRWDTSTAITTGVSNSITAQIPFIGSAGITLSVETTKQFSRGTTVVESKTYSVSVEQTVPPNHSCSVSMVGYKYEADIPYTARLSRTYRNGQTTWSYITGTYKGVNVGEIHSVVDRCEALPNSKPCP</sequence>
<name>A0A484DCD3_PERFV</name>
<dbReference type="EMBL" id="SCKG01000005">
    <property type="protein sequence ID" value="TDH13188.1"/>
    <property type="molecule type" value="Genomic_DNA"/>
</dbReference>
<dbReference type="Proteomes" id="UP000295070">
    <property type="component" value="Chromosome 5"/>
</dbReference>
<dbReference type="PANTHER" id="PTHR31649:SF1">
    <property type="entry name" value="FARNESOIC ACID O-METHYL TRANSFERASE DOMAIN-CONTAINING PROTEIN"/>
    <property type="match status" value="1"/>
</dbReference>
<gene>
    <name evidence="2" type="ORF">EPR50_G00055360</name>
</gene>
<feature type="signal peptide" evidence="1">
    <location>
        <begin position="1"/>
        <end position="19"/>
    </location>
</feature>
<dbReference type="CDD" id="cd20220">
    <property type="entry name" value="PFM_natterin-3-like"/>
    <property type="match status" value="1"/>
</dbReference>
<dbReference type="Gene3D" id="2.170.15.10">
    <property type="entry name" value="Proaerolysin, chain A, domain 3"/>
    <property type="match status" value="1"/>
</dbReference>
<dbReference type="InterPro" id="IPR006616">
    <property type="entry name" value="DM9_repeat"/>
</dbReference>
<proteinExistence type="predicted"/>
<evidence type="ECO:0000313" key="3">
    <source>
        <dbReference type="Proteomes" id="UP000295070"/>
    </source>
</evidence>
<protein>
    <recommendedName>
        <fullName evidence="4">Natterin-3</fullName>
    </recommendedName>
</protein>
<accession>A0A484DCD3</accession>
<dbReference type="AlphaFoldDB" id="A0A484DCD3"/>
<keyword evidence="3" id="KW-1185">Reference proteome</keyword>
<feature type="chain" id="PRO_5019841093" description="Natterin-3" evidence="1">
    <location>
        <begin position="20"/>
        <end position="392"/>
    </location>
</feature>
<evidence type="ECO:0008006" key="4">
    <source>
        <dbReference type="Google" id="ProtNLM"/>
    </source>
</evidence>
<keyword evidence="1" id="KW-0732">Signal</keyword>
<dbReference type="Pfam" id="PF11901">
    <property type="entry name" value="DM9"/>
    <property type="match status" value="1"/>
</dbReference>
<comment type="caution">
    <text evidence="2">The sequence shown here is derived from an EMBL/GenBank/DDBJ whole genome shotgun (WGS) entry which is preliminary data.</text>
</comment>
<dbReference type="SMART" id="SM00696">
    <property type="entry name" value="DM9"/>
    <property type="match status" value="1"/>
</dbReference>
<evidence type="ECO:0000313" key="2">
    <source>
        <dbReference type="EMBL" id="TDH13188.1"/>
    </source>
</evidence>
<reference evidence="2 3" key="1">
    <citation type="submission" date="2019-01" db="EMBL/GenBank/DDBJ databases">
        <title>A chromosome-scale genome assembly of the yellow perch, Perca flavescens.</title>
        <authorList>
            <person name="Feron R."/>
            <person name="Morvezen R."/>
            <person name="Bestin A."/>
            <person name="Haffray P."/>
            <person name="Klopp C."/>
            <person name="Zahm M."/>
            <person name="Cabau C."/>
            <person name="Roques C."/>
            <person name="Donnadieu C."/>
            <person name="Bouchez O."/>
            <person name="Christie M."/>
            <person name="Larson W."/>
            <person name="Guiguen Y."/>
        </authorList>
    </citation>
    <scope>NUCLEOTIDE SEQUENCE [LARGE SCALE GENOMIC DNA]</scope>
    <source>
        <strain evidence="2">YP-PL-M2</strain>
        <tissue evidence="2">Blood</tissue>
    </source>
</reference>